<evidence type="ECO:0000313" key="3">
    <source>
        <dbReference type="EMBL" id="CAP45242.1"/>
    </source>
</evidence>
<reference evidence="3 4" key="1">
    <citation type="journal article" date="2008" name="BMC Genomics">
        <title>The missing link: Bordetella petrii is endowed with both the metabolic versatility of environmental bacteria and virulence traits of pathogenic Bordetellae.</title>
        <authorList>
            <person name="Gross R."/>
            <person name="Guzman C.A."/>
            <person name="Sebaihia M."/>
            <person name="Martins Dos Santos V.A."/>
            <person name="Pieper D.H."/>
            <person name="Koebnik R."/>
            <person name="Lechner M."/>
            <person name="Bartels D."/>
            <person name="Buhrmester J."/>
            <person name="Choudhuri J.V."/>
            <person name="Ebensen T."/>
            <person name="Gaigalat L."/>
            <person name="Herrmann S."/>
            <person name="Khachane A.N."/>
            <person name="Larisch C."/>
            <person name="Link S."/>
            <person name="Linke B."/>
            <person name="Meyer F."/>
            <person name="Mormann S."/>
            <person name="Nakunst D."/>
            <person name="Rueckert C."/>
            <person name="Schneiker-Bekel S."/>
            <person name="Schulze K."/>
            <person name="Vorhoelter F.J."/>
            <person name="Yevsa T."/>
            <person name="Engle J.T."/>
            <person name="Goldman W.E."/>
            <person name="Puehler A."/>
            <person name="Goebel U.B."/>
            <person name="Goesmann A."/>
            <person name="Bloecker H."/>
            <person name="Kaiser O."/>
            <person name="Martinez-Arias R."/>
        </authorList>
    </citation>
    <scope>NUCLEOTIDE SEQUENCE [LARGE SCALE GENOMIC DNA]</scope>
    <source>
        <strain evidence="4">ATCC BAA-461 / DSM 12804 / CCUG 43448 / CIP 107267 / Se-1111R</strain>
    </source>
</reference>
<gene>
    <name evidence="3" type="primary">bug101</name>
    <name evidence="3" type="ordered locus">Bpet4890</name>
</gene>
<proteinExistence type="inferred from homology"/>
<dbReference type="Pfam" id="PF03401">
    <property type="entry name" value="TctC"/>
    <property type="match status" value="1"/>
</dbReference>
<dbReference type="InterPro" id="IPR042100">
    <property type="entry name" value="Bug_dom1"/>
</dbReference>
<dbReference type="EMBL" id="AM902716">
    <property type="protein sequence ID" value="CAP45242.1"/>
    <property type="molecule type" value="Genomic_DNA"/>
</dbReference>
<dbReference type="eggNOG" id="COG3181">
    <property type="taxonomic scope" value="Bacteria"/>
</dbReference>
<dbReference type="Proteomes" id="UP000001225">
    <property type="component" value="Chromosome"/>
</dbReference>
<sequence length="329" mass="35862">MPSPLRRTMLAAALAAASLVSIAWAQTPGSYPTRPVTLYTAFSVGSGPDVVLRMLGQALSKKWQQPVIVENRPGGGGFIALEAVAKLPADGYALLQLDSEHVSALPHLYKSRHYVPLEKFDLVAPVFYTPFMIAVGSQPPWKNVTDLVNAAKAKPDRVTYGSWFVGSPGHLGGEWLGALTGTKMVHVPYKEVSQLYTSVATGEVDWAFGTIPSTRPVYETGKLRYLAIAAPRRHPQYPDVPTVAEAGGPAELDVNSIVSLLAPKGLPDDVRDKIYTDVTAVLADPALRKRFDTFAFEPLDWPLPELRKRLDEKSATYEKLIENAKISLD</sequence>
<dbReference type="Gene3D" id="3.40.190.10">
    <property type="entry name" value="Periplasmic binding protein-like II"/>
    <property type="match status" value="1"/>
</dbReference>
<evidence type="ECO:0000256" key="1">
    <source>
        <dbReference type="ARBA" id="ARBA00006987"/>
    </source>
</evidence>
<dbReference type="PANTHER" id="PTHR42928:SF5">
    <property type="entry name" value="BLR1237 PROTEIN"/>
    <property type="match status" value="1"/>
</dbReference>
<dbReference type="CDD" id="cd07012">
    <property type="entry name" value="PBP2_Bug_TTT"/>
    <property type="match status" value="1"/>
</dbReference>
<comment type="similarity">
    <text evidence="1">Belongs to the UPF0065 (bug) family.</text>
</comment>
<evidence type="ECO:0000313" key="4">
    <source>
        <dbReference type="Proteomes" id="UP000001225"/>
    </source>
</evidence>
<dbReference type="Gene3D" id="3.40.190.150">
    <property type="entry name" value="Bordetella uptake gene, domain 1"/>
    <property type="match status" value="1"/>
</dbReference>
<name>A9IHL3_BORPD</name>
<keyword evidence="2" id="KW-0732">Signal</keyword>
<accession>A9IHL3</accession>
<dbReference type="InterPro" id="IPR005064">
    <property type="entry name" value="BUG"/>
</dbReference>
<feature type="signal peptide" evidence="2">
    <location>
        <begin position="1"/>
        <end position="25"/>
    </location>
</feature>
<dbReference type="SUPFAM" id="SSF53850">
    <property type="entry name" value="Periplasmic binding protein-like II"/>
    <property type="match status" value="1"/>
</dbReference>
<protein>
    <submittedName>
        <fullName evidence="3">Secreted protein</fullName>
    </submittedName>
</protein>
<keyword evidence="4" id="KW-1185">Reference proteome</keyword>
<organism evidence="3 4">
    <name type="scientific">Bordetella petrii (strain ATCC BAA-461 / DSM 12804 / CCUG 43448 / CIP 107267 / Se-1111R)</name>
    <dbReference type="NCBI Taxonomy" id="340100"/>
    <lineage>
        <taxon>Bacteria</taxon>
        <taxon>Pseudomonadati</taxon>
        <taxon>Pseudomonadota</taxon>
        <taxon>Betaproteobacteria</taxon>
        <taxon>Burkholderiales</taxon>
        <taxon>Alcaligenaceae</taxon>
        <taxon>Bordetella</taxon>
    </lineage>
</organism>
<feature type="chain" id="PRO_5002736420" evidence="2">
    <location>
        <begin position="26"/>
        <end position="329"/>
    </location>
</feature>
<evidence type="ECO:0000256" key="2">
    <source>
        <dbReference type="SAM" id="SignalP"/>
    </source>
</evidence>
<dbReference type="PANTHER" id="PTHR42928">
    <property type="entry name" value="TRICARBOXYLATE-BINDING PROTEIN"/>
    <property type="match status" value="1"/>
</dbReference>
<dbReference type="PIRSF" id="PIRSF017082">
    <property type="entry name" value="YflP"/>
    <property type="match status" value="1"/>
</dbReference>
<dbReference type="KEGG" id="bpt:Bpet4890"/>
<dbReference type="AlphaFoldDB" id="A9IHL3"/>
<dbReference type="STRING" id="94624.Bpet4890"/>